<gene>
    <name evidence="1" type="ORF">PhaeoP97_00842</name>
</gene>
<dbReference type="SUPFAM" id="SSF103025">
    <property type="entry name" value="Folate-binding domain"/>
    <property type="match status" value="1"/>
</dbReference>
<dbReference type="Proteomes" id="UP000183859">
    <property type="component" value="Chromosome"/>
</dbReference>
<dbReference type="AlphaFoldDB" id="A0A1L3I2E0"/>
<keyword evidence="2" id="KW-1185">Reference proteome</keyword>
<dbReference type="Gene3D" id="3.30.70.1520">
    <property type="entry name" value="Heterotetrameric sarcosine oxidase"/>
    <property type="match status" value="1"/>
</dbReference>
<name>A0A1L3I2E0_9RHOB</name>
<dbReference type="InterPro" id="IPR027266">
    <property type="entry name" value="TrmE/GcvT-like"/>
</dbReference>
<dbReference type="OrthoDB" id="7350722at2"/>
<dbReference type="EMBL" id="CP016364">
    <property type="protein sequence ID" value="APG46275.1"/>
    <property type="molecule type" value="Genomic_DNA"/>
</dbReference>
<protein>
    <submittedName>
        <fullName evidence="1">Putative sarcosine oxidase, subunit gamma</fullName>
    </submittedName>
</protein>
<accession>A0A1L3I2E0</accession>
<dbReference type="STRING" id="1844006.PhaeoP97_00842"/>
<proteinExistence type="predicted"/>
<dbReference type="Gene3D" id="3.30.1360.120">
    <property type="entry name" value="Probable tRNA modification gtpase trme, domain 1"/>
    <property type="match status" value="1"/>
</dbReference>
<evidence type="ECO:0000313" key="2">
    <source>
        <dbReference type="Proteomes" id="UP000183859"/>
    </source>
</evidence>
<dbReference type="KEGG" id="php:PhaeoP97_00842"/>
<dbReference type="RefSeq" id="WP_072504005.1">
    <property type="nucleotide sequence ID" value="NZ_CP016364.1"/>
</dbReference>
<reference evidence="2" key="1">
    <citation type="submission" date="2016-07" db="EMBL/GenBank/DDBJ databases">
        <title>Phaeobacter portensis sp. nov., a tropodithietic acid producing bacterium isolated from a German harbor.</title>
        <authorList>
            <person name="Freese H.M."/>
            <person name="Bunk B."/>
            <person name="Breider S."/>
            <person name="Brinkhoff T."/>
        </authorList>
    </citation>
    <scope>NUCLEOTIDE SEQUENCE [LARGE SCALE GENOMIC DNA]</scope>
    <source>
        <strain evidence="2">P97</strain>
    </source>
</reference>
<organism evidence="1 2">
    <name type="scientific">Phaeobacter porticola</name>
    <dbReference type="NCBI Taxonomy" id="1844006"/>
    <lineage>
        <taxon>Bacteria</taxon>
        <taxon>Pseudomonadati</taxon>
        <taxon>Pseudomonadota</taxon>
        <taxon>Alphaproteobacteria</taxon>
        <taxon>Rhodobacterales</taxon>
        <taxon>Roseobacteraceae</taxon>
        <taxon>Phaeobacter</taxon>
    </lineage>
</organism>
<evidence type="ECO:0000313" key="1">
    <source>
        <dbReference type="EMBL" id="APG46275.1"/>
    </source>
</evidence>
<sequence length="181" mass="19472">MVELRAKTPCAGLLPITVGNLTLCEVDPAVMTSLAPYQGQSKALSDALGTAHGLRWPAPNRSHTKAGARVIWFGREMALLTGVAPDPALFEHAALTDQSDGWAVVRLEGNGGEDVLARLCPVDLRASVFKRGHTLRCELKHMAVSVTRLGPKTFQVMVFRSLAETLVEEVKTAMEAVEARG</sequence>